<evidence type="ECO:0000313" key="2">
    <source>
        <dbReference type="EMBL" id="XBP69555.1"/>
    </source>
</evidence>
<dbReference type="AlphaFoldDB" id="A0AAU7LPK7"/>
<keyword evidence="1" id="KW-0732">Signal</keyword>
<sequence>MTPLSHFCTRLSASVLISLSALALPGCAVVTAVDTVASVAIGTVGLAASAVIGTARIAGSAIGATADAVLPGPSE</sequence>
<reference evidence="2" key="1">
    <citation type="submission" date="2024-05" db="EMBL/GenBank/DDBJ databases">
        <authorList>
            <person name="Bunk B."/>
            <person name="Swiderski J."/>
            <person name="Sproer C."/>
            <person name="Thiel V."/>
        </authorList>
    </citation>
    <scope>NUCLEOTIDE SEQUENCE</scope>
    <source>
        <strain evidence="2">DSM 17735</strain>
    </source>
</reference>
<name>A0AAU7LPK7_9BURK</name>
<protein>
    <recommendedName>
        <fullName evidence="3">Lipoprotein</fullName>
    </recommendedName>
</protein>
<dbReference type="EMBL" id="CP157675">
    <property type="protein sequence ID" value="XBP69555.1"/>
    <property type="molecule type" value="Genomic_DNA"/>
</dbReference>
<evidence type="ECO:0008006" key="3">
    <source>
        <dbReference type="Google" id="ProtNLM"/>
    </source>
</evidence>
<accession>A0AAU7LPK7</accession>
<organism evidence="2">
    <name type="scientific">Polaromonas hydrogenivorans</name>
    <dbReference type="NCBI Taxonomy" id="335476"/>
    <lineage>
        <taxon>Bacteria</taxon>
        <taxon>Pseudomonadati</taxon>
        <taxon>Pseudomonadota</taxon>
        <taxon>Betaproteobacteria</taxon>
        <taxon>Burkholderiales</taxon>
        <taxon>Comamonadaceae</taxon>
        <taxon>Polaromonas</taxon>
    </lineage>
</organism>
<feature type="chain" id="PRO_5043313611" description="Lipoprotein" evidence="1">
    <location>
        <begin position="24"/>
        <end position="75"/>
    </location>
</feature>
<gene>
    <name evidence="2" type="ORF">ABLV49_16930</name>
</gene>
<proteinExistence type="predicted"/>
<evidence type="ECO:0000256" key="1">
    <source>
        <dbReference type="SAM" id="SignalP"/>
    </source>
</evidence>
<feature type="signal peptide" evidence="1">
    <location>
        <begin position="1"/>
        <end position="23"/>
    </location>
</feature>
<dbReference type="RefSeq" id="WP_349278255.1">
    <property type="nucleotide sequence ID" value="NZ_CBCSCU010000006.1"/>
</dbReference>